<feature type="domain" description="Cation/H+ exchanger transmembrane" evidence="12">
    <location>
        <begin position="420"/>
        <end position="480"/>
    </location>
</feature>
<protein>
    <submittedName>
        <fullName evidence="13">Peptidase</fullName>
    </submittedName>
</protein>
<evidence type="ECO:0000256" key="2">
    <source>
        <dbReference type="ARBA" id="ARBA00022448"/>
    </source>
</evidence>
<feature type="transmembrane region" description="Helical" evidence="11">
    <location>
        <begin position="72"/>
        <end position="89"/>
    </location>
</feature>
<name>A0A8H9GHL3_9MICO</name>
<dbReference type="PANTHER" id="PTHR10110">
    <property type="entry name" value="SODIUM/HYDROGEN EXCHANGER"/>
    <property type="match status" value="1"/>
</dbReference>
<dbReference type="GO" id="GO:0015385">
    <property type="term" value="F:sodium:proton antiporter activity"/>
    <property type="evidence" value="ECO:0007669"/>
    <property type="project" value="InterPro"/>
</dbReference>
<organism evidence="13 14">
    <name type="scientific">Promicromonospora citrea</name>
    <dbReference type="NCBI Taxonomy" id="43677"/>
    <lineage>
        <taxon>Bacteria</taxon>
        <taxon>Bacillati</taxon>
        <taxon>Actinomycetota</taxon>
        <taxon>Actinomycetes</taxon>
        <taxon>Micrococcales</taxon>
        <taxon>Promicromonosporaceae</taxon>
        <taxon>Promicromonospora</taxon>
    </lineage>
</organism>
<keyword evidence="2" id="KW-0813">Transport</keyword>
<evidence type="ECO:0000256" key="8">
    <source>
        <dbReference type="ARBA" id="ARBA00023136"/>
    </source>
</evidence>
<dbReference type="PANTHER" id="PTHR10110:SF86">
    <property type="entry name" value="SODIUM_HYDROGEN EXCHANGER 7"/>
    <property type="match status" value="1"/>
</dbReference>
<dbReference type="GO" id="GO:0005886">
    <property type="term" value="C:plasma membrane"/>
    <property type="evidence" value="ECO:0007669"/>
    <property type="project" value="UniProtKB-SubCell"/>
</dbReference>
<evidence type="ECO:0000256" key="3">
    <source>
        <dbReference type="ARBA" id="ARBA00022475"/>
    </source>
</evidence>
<dbReference type="GO" id="GO:0051453">
    <property type="term" value="P:regulation of intracellular pH"/>
    <property type="evidence" value="ECO:0007669"/>
    <property type="project" value="TreeGrafter"/>
</dbReference>
<feature type="transmembrane region" description="Helical" evidence="11">
    <location>
        <begin position="198"/>
        <end position="217"/>
    </location>
</feature>
<evidence type="ECO:0000256" key="5">
    <source>
        <dbReference type="ARBA" id="ARBA00022989"/>
    </source>
</evidence>
<evidence type="ECO:0000256" key="7">
    <source>
        <dbReference type="ARBA" id="ARBA00023065"/>
    </source>
</evidence>
<dbReference type="AlphaFoldDB" id="A0A8H9GHL3"/>
<evidence type="ECO:0000256" key="1">
    <source>
        <dbReference type="ARBA" id="ARBA00004651"/>
    </source>
</evidence>
<evidence type="ECO:0000259" key="12">
    <source>
        <dbReference type="Pfam" id="PF00999"/>
    </source>
</evidence>
<keyword evidence="3" id="KW-1003">Cell membrane</keyword>
<dbReference type="GO" id="GO:0098719">
    <property type="term" value="P:sodium ion import across plasma membrane"/>
    <property type="evidence" value="ECO:0007669"/>
    <property type="project" value="TreeGrafter"/>
</dbReference>
<keyword evidence="9" id="KW-0739">Sodium transport</keyword>
<evidence type="ECO:0000256" key="10">
    <source>
        <dbReference type="SAM" id="MobiDB-lite"/>
    </source>
</evidence>
<feature type="transmembrane region" description="Helical" evidence="11">
    <location>
        <begin position="452"/>
        <end position="470"/>
    </location>
</feature>
<keyword evidence="8 11" id="KW-0472">Membrane</keyword>
<feature type="transmembrane region" description="Helical" evidence="11">
    <location>
        <begin position="248"/>
        <end position="267"/>
    </location>
</feature>
<gene>
    <name evidence="13" type="ORF">GCM10010102_19730</name>
</gene>
<feature type="region of interest" description="Disordered" evidence="10">
    <location>
        <begin position="371"/>
        <end position="395"/>
    </location>
</feature>
<comment type="caution">
    <text evidence="13">The sequence shown here is derived from an EMBL/GenBank/DDBJ whole genome shotgun (WGS) entry which is preliminary data.</text>
</comment>
<keyword evidence="5 11" id="KW-1133">Transmembrane helix</keyword>
<dbReference type="InterPro" id="IPR006153">
    <property type="entry name" value="Cation/H_exchanger_TM"/>
</dbReference>
<evidence type="ECO:0000256" key="11">
    <source>
        <dbReference type="SAM" id="Phobius"/>
    </source>
</evidence>
<feature type="transmembrane region" description="Helical" evidence="11">
    <location>
        <begin position="47"/>
        <end position="66"/>
    </location>
</feature>
<evidence type="ECO:0000256" key="4">
    <source>
        <dbReference type="ARBA" id="ARBA00022692"/>
    </source>
</evidence>
<accession>A0A8H9GHL3</accession>
<feature type="domain" description="Cation/H+ exchanger transmembrane" evidence="12">
    <location>
        <begin position="31"/>
        <end position="347"/>
    </location>
</feature>
<evidence type="ECO:0000256" key="6">
    <source>
        <dbReference type="ARBA" id="ARBA00023053"/>
    </source>
</evidence>
<dbReference type="Proteomes" id="UP000655589">
    <property type="component" value="Unassembled WGS sequence"/>
</dbReference>
<reference evidence="13" key="2">
    <citation type="submission" date="2020-09" db="EMBL/GenBank/DDBJ databases">
        <authorList>
            <person name="Sun Q."/>
            <person name="Ohkuma M."/>
        </authorList>
    </citation>
    <scope>NUCLEOTIDE SEQUENCE</scope>
    <source>
        <strain evidence="13">JCM 3051</strain>
    </source>
</reference>
<evidence type="ECO:0000313" key="14">
    <source>
        <dbReference type="Proteomes" id="UP000655589"/>
    </source>
</evidence>
<reference evidence="13" key="1">
    <citation type="journal article" date="2014" name="Int. J. Syst. Evol. Microbiol.">
        <title>Complete genome sequence of Corynebacterium casei LMG S-19264T (=DSM 44701T), isolated from a smear-ripened cheese.</title>
        <authorList>
            <consortium name="US DOE Joint Genome Institute (JGI-PGF)"/>
            <person name="Walter F."/>
            <person name="Albersmeier A."/>
            <person name="Kalinowski J."/>
            <person name="Ruckert C."/>
        </authorList>
    </citation>
    <scope>NUCLEOTIDE SEQUENCE</scope>
    <source>
        <strain evidence="13">JCM 3051</strain>
    </source>
</reference>
<evidence type="ECO:0000313" key="13">
    <source>
        <dbReference type="EMBL" id="GGM24080.1"/>
    </source>
</evidence>
<dbReference type="EMBL" id="BMPT01000006">
    <property type="protein sequence ID" value="GGM24080.1"/>
    <property type="molecule type" value="Genomic_DNA"/>
</dbReference>
<dbReference type="GO" id="GO:0015386">
    <property type="term" value="F:potassium:proton antiporter activity"/>
    <property type="evidence" value="ECO:0007669"/>
    <property type="project" value="TreeGrafter"/>
</dbReference>
<dbReference type="Gene3D" id="6.10.140.1330">
    <property type="match status" value="1"/>
</dbReference>
<dbReference type="InterPro" id="IPR018422">
    <property type="entry name" value="Cation/H_exchanger_CPA1"/>
</dbReference>
<feature type="transmembrane region" description="Helical" evidence="11">
    <location>
        <begin position="224"/>
        <end position="242"/>
    </location>
</feature>
<feature type="transmembrane region" description="Helical" evidence="11">
    <location>
        <begin position="21"/>
        <end position="40"/>
    </location>
</feature>
<sequence length="611" mass="65409">MARSAGAAGVSYRHLVENLEFLTIAVVAATIVIAVTALAPRAGVASPLVLVVLGAGFSLLPFVPAVEVPPELILAGVLPPLLYSAAVGLPSMDFRRDFTAIGGLSVLLVVLSSVLMGLLFRWLVPGVDLATAIALGAIVSPTDAVATSIVKRLGASPRSVTMLEGESLLNDASALVLLRSAIAATAASVSLWEVVGDFVYAAGVAVAIGVPVGWIGLRIRKRLQTAALSTAMSFVVPFAAYLPAEELHASGLVAVVAAGLVTGNGAARHLRPRDRIAERSNWHTVELLLEGAVFLVMGLELFALVEDVHVQHGSVWRAVVVAGVASVAILVVRTAFVTPLIGIQARRARRGEAVRATLTAFQDRLDERAATVSRTADTTEDTGPTGRRRKGRRSTAERIDRIQDVVRRRRADIDYDLSRPLGWREGTLLVWAGMRGVVTLAAAQTLPPETPSRSFLILVAFGVAFGTLLVQGSTLPWVARRLGLVGQDTANDLPALRRDTEQAARAFLESPRRPDGSRYDTAVVARVRKDMVREHESQDEDAVLDKERFAQYRELRLATIAAQREELLAARAAGTYDSAQLGKLLDLLDAEQIAVEMRKGRAPLREAEPER</sequence>
<feature type="transmembrane region" description="Helical" evidence="11">
    <location>
        <begin position="317"/>
        <end position="341"/>
    </location>
</feature>
<proteinExistence type="predicted"/>
<evidence type="ECO:0000256" key="9">
    <source>
        <dbReference type="ARBA" id="ARBA00023201"/>
    </source>
</evidence>
<comment type="subcellular location">
    <subcellularLocation>
        <location evidence="1">Cell membrane</location>
        <topology evidence="1">Multi-pass membrane protein</topology>
    </subcellularLocation>
</comment>
<keyword evidence="14" id="KW-1185">Reference proteome</keyword>
<keyword evidence="7" id="KW-0406">Ion transport</keyword>
<dbReference type="Pfam" id="PF00999">
    <property type="entry name" value="Na_H_Exchanger"/>
    <property type="match status" value="2"/>
</dbReference>
<keyword evidence="6" id="KW-0915">Sodium</keyword>
<feature type="transmembrane region" description="Helical" evidence="11">
    <location>
        <begin position="287"/>
        <end position="305"/>
    </location>
</feature>
<feature type="transmembrane region" description="Helical" evidence="11">
    <location>
        <begin position="101"/>
        <end position="123"/>
    </location>
</feature>
<keyword evidence="4 11" id="KW-0812">Transmembrane</keyword>